<dbReference type="Pfam" id="PF13458">
    <property type="entry name" value="Peripla_BP_6"/>
    <property type="match status" value="1"/>
</dbReference>
<evidence type="ECO:0000256" key="1">
    <source>
        <dbReference type="ARBA" id="ARBA00010062"/>
    </source>
</evidence>
<keyword evidence="5" id="KW-1185">Reference proteome</keyword>
<dbReference type="InterPro" id="IPR028082">
    <property type="entry name" value="Peripla_BP_I"/>
</dbReference>
<accession>A0A941DPN2</accession>
<protein>
    <submittedName>
        <fullName evidence="4">ABC transporter substrate-binding protein</fullName>
    </submittedName>
</protein>
<evidence type="ECO:0000259" key="3">
    <source>
        <dbReference type="Pfam" id="PF13458"/>
    </source>
</evidence>
<dbReference type="PANTHER" id="PTHR47235">
    <property type="entry name" value="BLR6548 PROTEIN"/>
    <property type="match status" value="1"/>
</dbReference>
<feature type="domain" description="Leucine-binding protein" evidence="3">
    <location>
        <begin position="25"/>
        <end position="358"/>
    </location>
</feature>
<dbReference type="Gene3D" id="3.40.50.2300">
    <property type="match status" value="2"/>
</dbReference>
<gene>
    <name evidence="4" type="ORF">KDM89_10705</name>
</gene>
<dbReference type="RefSeq" id="WP_212687930.1">
    <property type="nucleotide sequence ID" value="NZ_JAGSPN010000007.1"/>
</dbReference>
<reference evidence="4" key="1">
    <citation type="submission" date="2021-04" db="EMBL/GenBank/DDBJ databases">
        <title>novel species isolated from subtropical streams in China.</title>
        <authorList>
            <person name="Lu H."/>
        </authorList>
    </citation>
    <scope>NUCLEOTIDE SEQUENCE</scope>
    <source>
        <strain evidence="4">LFS511W</strain>
    </source>
</reference>
<sequence length="373" mass="40618">MLAFVVLLPRIGIGADVPGVTPTQIVVGQSAAFSGPAAELGTQYRAGAQAYFDYVNTLGGIHKRQIRLITRDDQYEADYAAANTRILISKENVFALFGYVGTPTSNAAVPIVNSAQIPFFAPLTGASSMREPFNRYIFNIRAGYNDETEFLIDRSVRMGVRKIAVFYQNDAYGRTGLSGIESALRKRNLSIIETATVERNSTDVRAAVQKLVNKKPEVIVQISAYSSSAALIQQMREQGYSGQFYNVSFVGGQALMDLLGKDAHGVVISQVVPFPWGTSNPLVAECATVMRKAGYNSLNFSSLEGYIAAKVFVEGLRRAGPGLTREKFISALETINTRTYTLGGFDIQFSHASHNGSKFVEMTVIGKDGKFKN</sequence>
<dbReference type="SUPFAM" id="SSF53822">
    <property type="entry name" value="Periplasmic binding protein-like I"/>
    <property type="match status" value="1"/>
</dbReference>
<dbReference type="Proteomes" id="UP000680067">
    <property type="component" value="Unassembled WGS sequence"/>
</dbReference>
<dbReference type="PANTHER" id="PTHR47235:SF1">
    <property type="entry name" value="BLR6548 PROTEIN"/>
    <property type="match status" value="1"/>
</dbReference>
<comment type="similarity">
    <text evidence="1">Belongs to the leucine-binding protein family.</text>
</comment>
<comment type="caution">
    <text evidence="4">The sequence shown here is derived from an EMBL/GenBank/DDBJ whole genome shotgun (WGS) entry which is preliminary data.</text>
</comment>
<name>A0A941DPN2_9BURK</name>
<evidence type="ECO:0000313" key="4">
    <source>
        <dbReference type="EMBL" id="MBR7782616.1"/>
    </source>
</evidence>
<dbReference type="EMBL" id="JAGSPN010000007">
    <property type="protein sequence ID" value="MBR7782616.1"/>
    <property type="molecule type" value="Genomic_DNA"/>
</dbReference>
<dbReference type="AlphaFoldDB" id="A0A941DPN2"/>
<evidence type="ECO:0000256" key="2">
    <source>
        <dbReference type="ARBA" id="ARBA00022729"/>
    </source>
</evidence>
<dbReference type="CDD" id="cd06326">
    <property type="entry name" value="PBP1_ABC_ligand_binding-like"/>
    <property type="match status" value="1"/>
</dbReference>
<organism evidence="4 5">
    <name type="scientific">Undibacterium luofuense</name>
    <dbReference type="NCBI Taxonomy" id="2828733"/>
    <lineage>
        <taxon>Bacteria</taxon>
        <taxon>Pseudomonadati</taxon>
        <taxon>Pseudomonadota</taxon>
        <taxon>Betaproteobacteria</taxon>
        <taxon>Burkholderiales</taxon>
        <taxon>Oxalobacteraceae</taxon>
        <taxon>Undibacterium</taxon>
    </lineage>
</organism>
<keyword evidence="2" id="KW-0732">Signal</keyword>
<dbReference type="InterPro" id="IPR028081">
    <property type="entry name" value="Leu-bd"/>
</dbReference>
<evidence type="ECO:0000313" key="5">
    <source>
        <dbReference type="Proteomes" id="UP000680067"/>
    </source>
</evidence>
<proteinExistence type="inferred from homology"/>